<evidence type="ECO:0000313" key="3">
    <source>
        <dbReference type="EMBL" id="MBB6498751.1"/>
    </source>
</evidence>
<evidence type="ECO:0000313" key="4">
    <source>
        <dbReference type="Proteomes" id="UP000521017"/>
    </source>
</evidence>
<name>A0A7X0MHE1_9SPHI</name>
<protein>
    <submittedName>
        <fullName evidence="3">ABC-2 type transport system permease protein</fullName>
    </submittedName>
</protein>
<dbReference type="EMBL" id="JACHCC010000002">
    <property type="protein sequence ID" value="MBB6498751.1"/>
    <property type="molecule type" value="Genomic_DNA"/>
</dbReference>
<feature type="transmembrane region" description="Helical" evidence="1">
    <location>
        <begin position="60"/>
        <end position="86"/>
    </location>
</feature>
<keyword evidence="1" id="KW-1133">Transmembrane helix</keyword>
<feature type="transmembrane region" description="Helical" evidence="1">
    <location>
        <begin position="181"/>
        <end position="200"/>
    </location>
</feature>
<evidence type="ECO:0000259" key="2">
    <source>
        <dbReference type="Pfam" id="PF09822"/>
    </source>
</evidence>
<dbReference type="AlphaFoldDB" id="A0A7X0MHE1"/>
<proteinExistence type="predicted"/>
<dbReference type="Pfam" id="PF09822">
    <property type="entry name" value="ABC_transp_aux"/>
    <property type="match status" value="1"/>
</dbReference>
<dbReference type="GO" id="GO:0140359">
    <property type="term" value="F:ABC-type transporter activity"/>
    <property type="evidence" value="ECO:0007669"/>
    <property type="project" value="InterPro"/>
</dbReference>
<feature type="transmembrane region" description="Helical" evidence="1">
    <location>
        <begin position="151"/>
        <end position="174"/>
    </location>
</feature>
<dbReference type="Pfam" id="PF12679">
    <property type="entry name" value="ABC2_membrane_2"/>
    <property type="match status" value="1"/>
</dbReference>
<accession>A0A7X0MHE1</accession>
<feature type="transmembrane region" description="Helical" evidence="1">
    <location>
        <begin position="266"/>
        <end position="283"/>
    </location>
</feature>
<feature type="transmembrane region" description="Helical" evidence="1">
    <location>
        <begin position="732"/>
        <end position="751"/>
    </location>
</feature>
<sequence>MKKIIQIAKLELSLLFYSPIAWLLILVLFMQMALANLSAIEDLQYLLGLKVDLSGLTDKLFTTSISMGTLPVGIFFAILGSLYLYTPLITMGIISRELNSGTIKLLYSSPVKLSQIVYGKFLAMVVYNLVVVTLMSLFVVLGALFVVHFDYAHVLVALLASFLLLCTYSAIGIFMSSLTTYQVIAAIGTFAVLALMNYIGQFGQGLDFVRDLTYSLSMPSRAERLVGGLLTSRDVIYYLVVTGIFLGFTIARLQFARVSKSIVRQVLRYVIILIAGLAIAYISSRQHLIVYYDATYTKENTITKNTQEILKAMGDAPIEMTEYINVMDNTYDRGAPVNRIFGIARWEPYLRFKSNIKLNWVYYNGSFDQQAFKERAKQLEVDTADFLSPEATRKQVDLSGESGRLVIQLKYKGRTTWLRTFEDADFWAKEAEIAAALKRLTCTPPKIVFSTDGYQRSVDKVGDRDYKLFFNVKTSRSALINQGFDIDSVSIENSEIPKGIATLVISDPKVTFSKVALTRLQKYIAEGGNLFIAGEPGKQSVLNPILGMLGVKMLEGSVVQRSKDYSYDLVTPKLTPGALVMDPGLTDIYQHKGVVTMPGVSALSDEKEGVFTIHPLLMTDMRRSWIKQGSFVLDSAALVFDARVGDQQGAFPTVLKLTRKLNHREQRIIVSGDADFFSNKEGWRNMVKVNNPFTLSVFKWFSYGEFPVQMIKTDPIDNTLKLNGTGVEILQILYYGVIPGAILLLGIVLLTRRKRK</sequence>
<dbReference type="InterPro" id="IPR019196">
    <property type="entry name" value="ABC_transp_unknown"/>
</dbReference>
<organism evidence="3 4">
    <name type="scientific">Pedobacter cryoconitis</name>
    <dbReference type="NCBI Taxonomy" id="188932"/>
    <lineage>
        <taxon>Bacteria</taxon>
        <taxon>Pseudomonadati</taxon>
        <taxon>Bacteroidota</taxon>
        <taxon>Sphingobacteriia</taxon>
        <taxon>Sphingobacteriales</taxon>
        <taxon>Sphingobacteriaceae</taxon>
        <taxon>Pedobacter</taxon>
    </lineage>
</organism>
<reference evidence="3 4" key="1">
    <citation type="submission" date="2020-08" db="EMBL/GenBank/DDBJ databases">
        <title>Genomic Encyclopedia of Type Strains, Phase IV (KMG-V): Genome sequencing to study the core and pangenomes of soil and plant-associated prokaryotes.</title>
        <authorList>
            <person name="Whitman W."/>
        </authorList>
    </citation>
    <scope>NUCLEOTIDE SEQUENCE [LARGE SCALE GENOMIC DNA]</scope>
    <source>
        <strain evidence="3 4">M2T3</strain>
    </source>
</reference>
<evidence type="ECO:0000256" key="1">
    <source>
        <dbReference type="SAM" id="Phobius"/>
    </source>
</evidence>
<feature type="transmembrane region" description="Helical" evidence="1">
    <location>
        <begin position="235"/>
        <end position="254"/>
    </location>
</feature>
<dbReference type="PANTHER" id="PTHR37305">
    <property type="entry name" value="INTEGRAL MEMBRANE PROTEIN-RELATED"/>
    <property type="match status" value="1"/>
</dbReference>
<dbReference type="GO" id="GO:0005886">
    <property type="term" value="C:plasma membrane"/>
    <property type="evidence" value="ECO:0007669"/>
    <property type="project" value="UniProtKB-SubCell"/>
</dbReference>
<feature type="domain" description="ABC-type uncharacterised transport system" evidence="2">
    <location>
        <begin position="476"/>
        <end position="691"/>
    </location>
</feature>
<comment type="caution">
    <text evidence="3">The sequence shown here is derived from an EMBL/GenBank/DDBJ whole genome shotgun (WGS) entry which is preliminary data.</text>
</comment>
<keyword evidence="1" id="KW-0472">Membrane</keyword>
<dbReference type="Proteomes" id="UP000521017">
    <property type="component" value="Unassembled WGS sequence"/>
</dbReference>
<gene>
    <name evidence="3" type="ORF">HDF25_000888</name>
</gene>
<dbReference type="RefSeq" id="WP_184623160.1">
    <property type="nucleotide sequence ID" value="NZ_JACHCC010000002.1"/>
</dbReference>
<feature type="transmembrane region" description="Helical" evidence="1">
    <location>
        <begin position="121"/>
        <end position="145"/>
    </location>
</feature>
<dbReference type="PANTHER" id="PTHR37305:SF1">
    <property type="entry name" value="MEMBRANE PROTEIN"/>
    <property type="match status" value="1"/>
</dbReference>
<feature type="transmembrane region" description="Helical" evidence="1">
    <location>
        <begin position="12"/>
        <end position="40"/>
    </location>
</feature>
<keyword evidence="1" id="KW-0812">Transmembrane</keyword>